<protein>
    <recommendedName>
        <fullName evidence="7">Type II secretion system protein GspF domain-containing protein</fullName>
    </recommendedName>
</protein>
<dbReference type="Proteomes" id="UP001426770">
    <property type="component" value="Unassembled WGS sequence"/>
</dbReference>
<proteinExistence type="predicted"/>
<evidence type="ECO:0000256" key="5">
    <source>
        <dbReference type="ARBA" id="ARBA00023136"/>
    </source>
</evidence>
<feature type="transmembrane region" description="Helical" evidence="6">
    <location>
        <begin position="252"/>
        <end position="271"/>
    </location>
</feature>
<dbReference type="RefSeq" id="WP_286213874.1">
    <property type="nucleotide sequence ID" value="NZ_AP027736.1"/>
</dbReference>
<gene>
    <name evidence="8" type="ORF">Lsed01_00405</name>
</gene>
<comment type="subcellular location">
    <subcellularLocation>
        <location evidence="1">Cell membrane</location>
        <topology evidence="1">Multi-pass membrane protein</topology>
    </subcellularLocation>
</comment>
<evidence type="ECO:0000256" key="1">
    <source>
        <dbReference type="ARBA" id="ARBA00004651"/>
    </source>
</evidence>
<feature type="transmembrane region" description="Helical" evidence="6">
    <location>
        <begin position="219"/>
        <end position="240"/>
    </location>
</feature>
<dbReference type="Gene3D" id="1.20.81.30">
    <property type="entry name" value="Type II secretion system (T2SS), domain F"/>
    <property type="match status" value="1"/>
</dbReference>
<dbReference type="PANTHER" id="PTHR35007">
    <property type="entry name" value="INTEGRAL MEMBRANE PROTEIN-RELATED"/>
    <property type="match status" value="1"/>
</dbReference>
<comment type="caution">
    <text evidence="8">The sequence shown here is derived from an EMBL/GenBank/DDBJ whole genome shotgun (WGS) entry which is preliminary data.</text>
</comment>
<feature type="transmembrane region" description="Helical" evidence="6">
    <location>
        <begin position="76"/>
        <end position="96"/>
    </location>
</feature>
<reference evidence="8 9" key="1">
    <citation type="submission" date="2024-02" db="EMBL/GenBank/DDBJ databases">
        <title>Lysinimicrobium sediminis NBRC 112286.</title>
        <authorList>
            <person name="Ichikawa N."/>
            <person name="Katano-Makiyama Y."/>
            <person name="Hidaka K."/>
        </authorList>
    </citation>
    <scope>NUCLEOTIDE SEQUENCE [LARGE SCALE GENOMIC DNA]</scope>
    <source>
        <strain evidence="8 9">NBRC 112286</strain>
    </source>
</reference>
<dbReference type="PANTHER" id="PTHR35007:SF2">
    <property type="entry name" value="PILUS ASSEMBLE PROTEIN"/>
    <property type="match status" value="1"/>
</dbReference>
<name>A0ABP9WDU2_9MICO</name>
<organism evidence="8 9">
    <name type="scientific">Demequina sediminis</name>
    <dbReference type="NCBI Taxonomy" id="1930058"/>
    <lineage>
        <taxon>Bacteria</taxon>
        <taxon>Bacillati</taxon>
        <taxon>Actinomycetota</taxon>
        <taxon>Actinomycetes</taxon>
        <taxon>Micrococcales</taxon>
        <taxon>Demequinaceae</taxon>
        <taxon>Demequina</taxon>
    </lineage>
</organism>
<keyword evidence="4 6" id="KW-1133">Transmembrane helix</keyword>
<evidence type="ECO:0000256" key="6">
    <source>
        <dbReference type="SAM" id="Phobius"/>
    </source>
</evidence>
<evidence type="ECO:0000256" key="3">
    <source>
        <dbReference type="ARBA" id="ARBA00022692"/>
    </source>
</evidence>
<keyword evidence="3 6" id="KW-0812">Transmembrane</keyword>
<evidence type="ECO:0000256" key="4">
    <source>
        <dbReference type="ARBA" id="ARBA00022989"/>
    </source>
</evidence>
<feature type="domain" description="Type II secretion system protein GspF" evidence="7">
    <location>
        <begin position="113"/>
        <end position="238"/>
    </location>
</feature>
<sequence length="285" mass="30622">MDAVWGLVLGTGLLLVWMSWWEPEQRREGRHPRGSAFHDRLVQAGIHGVSVAAFGVIALATAVVVLALVWSATRSLAVAACMAIAAVYAPFAWVTARAARRRSRLTRAWPDAVDTLASGIRAGLALPEALAALADRGPEDLRPAFAAFAEDYRASGRFDASLDALKARLADPVADRIVEAVRIARDVGGTEVGRVLRALARYLREEARIRGELEARQSWTVNAARLAVAAPWVLLAMLATRPGGLEAFDTPTGVMVLLGGAAASLGAYRLMRAFGRLPVEERVLR</sequence>
<feature type="transmembrane region" description="Helical" evidence="6">
    <location>
        <begin position="44"/>
        <end position="70"/>
    </location>
</feature>
<feature type="transmembrane region" description="Helical" evidence="6">
    <location>
        <begin position="6"/>
        <end position="23"/>
    </location>
</feature>
<evidence type="ECO:0000256" key="2">
    <source>
        <dbReference type="ARBA" id="ARBA00022475"/>
    </source>
</evidence>
<keyword evidence="2" id="KW-1003">Cell membrane</keyword>
<dbReference type="Pfam" id="PF00482">
    <property type="entry name" value="T2SSF"/>
    <property type="match status" value="1"/>
</dbReference>
<dbReference type="EMBL" id="BAABRR010000002">
    <property type="protein sequence ID" value="GAA5517988.1"/>
    <property type="molecule type" value="Genomic_DNA"/>
</dbReference>
<keyword evidence="9" id="KW-1185">Reference proteome</keyword>
<evidence type="ECO:0000313" key="9">
    <source>
        <dbReference type="Proteomes" id="UP001426770"/>
    </source>
</evidence>
<accession>A0ABP9WDU2</accession>
<evidence type="ECO:0000259" key="7">
    <source>
        <dbReference type="Pfam" id="PF00482"/>
    </source>
</evidence>
<keyword evidence="5 6" id="KW-0472">Membrane</keyword>
<evidence type="ECO:0000313" key="8">
    <source>
        <dbReference type="EMBL" id="GAA5517988.1"/>
    </source>
</evidence>
<dbReference type="InterPro" id="IPR042094">
    <property type="entry name" value="T2SS_GspF_sf"/>
</dbReference>
<dbReference type="InterPro" id="IPR018076">
    <property type="entry name" value="T2SS_GspF_dom"/>
</dbReference>